<evidence type="ECO:0000256" key="1">
    <source>
        <dbReference type="SAM" id="Phobius"/>
    </source>
</evidence>
<sequence length="228" mass="24221">MEEQKRKAKKRNFTDCEMEVLLSEVEGRKKVLFGGLSAGISNKRKILEWEQVTEAVNAVTSVPRTVQETKKKWSDLKVVVKKRICAHRRSVVTTGGGQGITDLSAFDARVGAIIGETGLSGVLPEFQGDTDVICGDDAAAILCASTTILCATTGILCASTTVLCATTGILCASTTVLCATTGILCASTNVQCAAIIKCPSNPILCAIQCIIIIIIIIIIILCATTERW</sequence>
<organism evidence="3 4">
    <name type="scientific">Labeo rohita</name>
    <name type="common">Indian major carp</name>
    <name type="synonym">Cyprinus rohita</name>
    <dbReference type="NCBI Taxonomy" id="84645"/>
    <lineage>
        <taxon>Eukaryota</taxon>
        <taxon>Metazoa</taxon>
        <taxon>Chordata</taxon>
        <taxon>Craniata</taxon>
        <taxon>Vertebrata</taxon>
        <taxon>Euteleostomi</taxon>
        <taxon>Actinopterygii</taxon>
        <taxon>Neopterygii</taxon>
        <taxon>Teleostei</taxon>
        <taxon>Ostariophysi</taxon>
        <taxon>Cypriniformes</taxon>
        <taxon>Cyprinidae</taxon>
        <taxon>Labeoninae</taxon>
        <taxon>Labeonini</taxon>
        <taxon>Labeo</taxon>
    </lineage>
</organism>
<dbReference type="InterPro" id="IPR028002">
    <property type="entry name" value="Myb_DNA-bind_5"/>
</dbReference>
<keyword evidence="4" id="KW-1185">Reference proteome</keyword>
<dbReference type="Pfam" id="PF13873">
    <property type="entry name" value="Myb_DNA-bind_5"/>
    <property type="match status" value="1"/>
</dbReference>
<protein>
    <submittedName>
        <fullName evidence="3">Myb-related transcription factor, partner of profilin</fullName>
    </submittedName>
</protein>
<feature type="transmembrane region" description="Helical" evidence="1">
    <location>
        <begin position="201"/>
        <end position="223"/>
    </location>
</feature>
<comment type="caution">
    <text evidence="3">The sequence shown here is derived from an EMBL/GenBank/DDBJ whole genome shotgun (WGS) entry which is preliminary data.</text>
</comment>
<name>A0ABQ8L5M4_LABRO</name>
<feature type="domain" description="Myb/SANT-like DNA-binding" evidence="2">
    <location>
        <begin position="9"/>
        <end position="85"/>
    </location>
</feature>
<dbReference type="EMBL" id="JACTAM010002061">
    <property type="protein sequence ID" value="KAI2646059.1"/>
    <property type="molecule type" value="Genomic_DNA"/>
</dbReference>
<dbReference type="PANTHER" id="PTHR23098:SF16">
    <property type="entry name" value="REGULATORY PROTEIN ZESTE"/>
    <property type="match status" value="1"/>
</dbReference>
<evidence type="ECO:0000259" key="2">
    <source>
        <dbReference type="Pfam" id="PF13873"/>
    </source>
</evidence>
<proteinExistence type="predicted"/>
<keyword evidence="1" id="KW-0812">Transmembrane</keyword>
<keyword evidence="1" id="KW-1133">Transmembrane helix</keyword>
<evidence type="ECO:0000313" key="4">
    <source>
        <dbReference type="Proteomes" id="UP000830375"/>
    </source>
</evidence>
<evidence type="ECO:0000313" key="3">
    <source>
        <dbReference type="EMBL" id="KAI2646059.1"/>
    </source>
</evidence>
<dbReference type="Proteomes" id="UP000830375">
    <property type="component" value="Unassembled WGS sequence"/>
</dbReference>
<accession>A0ABQ8L5M4</accession>
<dbReference type="PANTHER" id="PTHR23098">
    <property type="entry name" value="AGAP001331-PA-RELATED"/>
    <property type="match status" value="1"/>
</dbReference>
<gene>
    <name evidence="3" type="ORF">H4Q32_031132</name>
</gene>
<keyword evidence="1" id="KW-0472">Membrane</keyword>
<reference evidence="3 4" key="1">
    <citation type="submission" date="2022-01" db="EMBL/GenBank/DDBJ databases">
        <title>A high-quality chromosome-level genome assembly of rohu carp, Labeo rohita.</title>
        <authorList>
            <person name="Arick M.A. II"/>
            <person name="Hsu C.-Y."/>
            <person name="Magbanua Z."/>
            <person name="Pechanova O."/>
            <person name="Grover C."/>
            <person name="Miller E."/>
            <person name="Thrash A."/>
            <person name="Ezzel L."/>
            <person name="Alam S."/>
            <person name="Benzie J."/>
            <person name="Hamilton M."/>
            <person name="Karsi A."/>
            <person name="Lawrence M.L."/>
            <person name="Peterson D.G."/>
        </authorList>
    </citation>
    <scope>NUCLEOTIDE SEQUENCE [LARGE SCALE GENOMIC DNA]</scope>
    <source>
        <strain evidence="4">BAU-BD-2019</strain>
        <tissue evidence="3">Blood</tissue>
    </source>
</reference>